<sequence length="198" mass="21829">MAAYTKDFTFDRLSRIGDDSCSLSQSNIQNAESANYLLTNYFVQDCGLKRPIEFGTSQPGIFVSAPGSQVGMGGCNIDANSDLLIGTINTNPKCRISLYERPFKTVPFLGRGPSNPVLESHIQQGDMIQNKKSINTTTEQSYIPYQNYPLLPSIENSITNPANLVEGVAADGWIRGGVPSRELQKDKDYKSGHSMYQY</sequence>
<dbReference type="EMBL" id="MN739500">
    <property type="protein sequence ID" value="QHT08743.1"/>
    <property type="molecule type" value="Genomic_DNA"/>
</dbReference>
<accession>A0A6C0CWY4</accession>
<name>A0A6C0CWY4_9ZZZZ</name>
<protein>
    <submittedName>
        <fullName evidence="1">Uncharacterized protein</fullName>
    </submittedName>
</protein>
<reference evidence="1" key="1">
    <citation type="journal article" date="2020" name="Nature">
        <title>Giant virus diversity and host interactions through global metagenomics.</title>
        <authorList>
            <person name="Schulz F."/>
            <person name="Roux S."/>
            <person name="Paez-Espino D."/>
            <person name="Jungbluth S."/>
            <person name="Walsh D.A."/>
            <person name="Denef V.J."/>
            <person name="McMahon K.D."/>
            <person name="Konstantinidis K.T."/>
            <person name="Eloe-Fadrosh E.A."/>
            <person name="Kyrpides N.C."/>
            <person name="Woyke T."/>
        </authorList>
    </citation>
    <scope>NUCLEOTIDE SEQUENCE</scope>
    <source>
        <strain evidence="1">GVMAG-M-3300023109-53</strain>
    </source>
</reference>
<dbReference type="AlphaFoldDB" id="A0A6C0CWY4"/>
<evidence type="ECO:0000313" key="1">
    <source>
        <dbReference type="EMBL" id="QHT08743.1"/>
    </source>
</evidence>
<proteinExistence type="predicted"/>
<organism evidence="1">
    <name type="scientific">viral metagenome</name>
    <dbReference type="NCBI Taxonomy" id="1070528"/>
    <lineage>
        <taxon>unclassified sequences</taxon>
        <taxon>metagenomes</taxon>
        <taxon>organismal metagenomes</taxon>
    </lineage>
</organism>